<gene>
    <name evidence="1" type="ORF">GBAR_LOCUS3203</name>
</gene>
<proteinExistence type="predicted"/>
<dbReference type="InterPro" id="IPR005502">
    <property type="entry name" value="Ribosyl_crysJ1"/>
</dbReference>
<dbReference type="AlphaFoldDB" id="A0AA35W047"/>
<evidence type="ECO:0000313" key="1">
    <source>
        <dbReference type="EMBL" id="CAI8001502.1"/>
    </source>
</evidence>
<name>A0AA35W047_GEOBA</name>
<organism evidence="1 2">
    <name type="scientific">Geodia barretti</name>
    <name type="common">Barrett's horny sponge</name>
    <dbReference type="NCBI Taxonomy" id="519541"/>
    <lineage>
        <taxon>Eukaryota</taxon>
        <taxon>Metazoa</taxon>
        <taxon>Porifera</taxon>
        <taxon>Demospongiae</taxon>
        <taxon>Heteroscleromorpha</taxon>
        <taxon>Tetractinellida</taxon>
        <taxon>Astrophorina</taxon>
        <taxon>Geodiidae</taxon>
        <taxon>Geodia</taxon>
    </lineage>
</organism>
<sequence>MDLQELLSRAGDLSVPQQRRVAAIVGSLVADAAAQPIHWVYQGMESVLDGLEHPEFRPTSANPFYCIPTGLQSPYGDQLITMLESLVANKGFNAADSAEKMVAAFGPGSPYDNGGPQGYSKGMKDKSMYPIKSKWRNFVLNRFLKYFATGETLESNIDDDDTNVDPDNIVRLIALVALYAGTPHMLETAEHAAQQLQANDMIITIILAACRIVESFILHGELSIEDHLNSVIGELKSSSRVHPQPLDLAVAGHLQAALDAKNLDVQSATTKFGKA</sequence>
<protein>
    <submittedName>
        <fullName evidence="1">Crystallin J1C</fullName>
    </submittedName>
</protein>
<dbReference type="Proteomes" id="UP001174909">
    <property type="component" value="Unassembled WGS sequence"/>
</dbReference>
<keyword evidence="2" id="KW-1185">Reference proteome</keyword>
<dbReference type="Pfam" id="PF03747">
    <property type="entry name" value="ADP_ribosyl_GH"/>
    <property type="match status" value="1"/>
</dbReference>
<evidence type="ECO:0000313" key="2">
    <source>
        <dbReference type="Proteomes" id="UP001174909"/>
    </source>
</evidence>
<dbReference type="InterPro" id="IPR036705">
    <property type="entry name" value="Ribosyl_crysJ1_sf"/>
</dbReference>
<reference evidence="1" key="1">
    <citation type="submission" date="2023-03" db="EMBL/GenBank/DDBJ databases">
        <authorList>
            <person name="Steffen K."/>
            <person name="Cardenas P."/>
        </authorList>
    </citation>
    <scope>NUCLEOTIDE SEQUENCE</scope>
</reference>
<dbReference type="Gene3D" id="1.10.4080.10">
    <property type="entry name" value="ADP-ribosylation/Crystallin J1"/>
    <property type="match status" value="1"/>
</dbReference>
<dbReference type="EMBL" id="CASHTH010000443">
    <property type="protein sequence ID" value="CAI8001502.1"/>
    <property type="molecule type" value="Genomic_DNA"/>
</dbReference>
<dbReference type="SUPFAM" id="SSF101478">
    <property type="entry name" value="ADP-ribosylglycohydrolase"/>
    <property type="match status" value="1"/>
</dbReference>
<comment type="caution">
    <text evidence="1">The sequence shown here is derived from an EMBL/GenBank/DDBJ whole genome shotgun (WGS) entry which is preliminary data.</text>
</comment>
<accession>A0AA35W047</accession>